<reference evidence="1 2" key="2">
    <citation type="submission" date="2020-04" db="EMBL/GenBank/DDBJ databases">
        <title>Genome sequencing and assembly of multiple isolates from the Colletotrichum gloeosporioides species complex.</title>
        <authorList>
            <person name="Gan P."/>
            <person name="Shirasu K."/>
        </authorList>
    </citation>
    <scope>NUCLEOTIDE SEQUENCE [LARGE SCALE GENOMIC DNA]</scope>
    <source>
        <strain evidence="1 2">Nara gc5</strain>
    </source>
</reference>
<evidence type="ECO:0000313" key="2">
    <source>
        <dbReference type="Proteomes" id="UP000011096"/>
    </source>
</evidence>
<dbReference type="RefSeq" id="XP_031877430.1">
    <property type="nucleotide sequence ID" value="XM_032026064.1"/>
</dbReference>
<dbReference type="EMBL" id="ANPB02000001">
    <property type="protein sequence ID" value="KAF4492320.1"/>
    <property type="molecule type" value="Genomic_DNA"/>
</dbReference>
<comment type="caution">
    <text evidence="1">The sequence shown here is derived from an EMBL/GenBank/DDBJ whole genome shotgun (WGS) entry which is preliminary data.</text>
</comment>
<organism evidence="1 2">
    <name type="scientific">Colletotrichum fructicola (strain Nara gc5)</name>
    <name type="common">Anthracnose fungus</name>
    <name type="synonym">Colletotrichum gloeosporioides (strain Nara gc5)</name>
    <dbReference type="NCBI Taxonomy" id="1213859"/>
    <lineage>
        <taxon>Eukaryota</taxon>
        <taxon>Fungi</taxon>
        <taxon>Dikarya</taxon>
        <taxon>Ascomycota</taxon>
        <taxon>Pezizomycotina</taxon>
        <taxon>Sordariomycetes</taxon>
        <taxon>Hypocreomycetidae</taxon>
        <taxon>Glomerellales</taxon>
        <taxon>Glomerellaceae</taxon>
        <taxon>Colletotrichum</taxon>
        <taxon>Colletotrichum gloeosporioides species complex</taxon>
    </lineage>
</organism>
<dbReference type="InParanoid" id="A0A7J6JPK5"/>
<protein>
    <submittedName>
        <fullName evidence="1">Uncharacterized protein</fullName>
    </submittedName>
</protein>
<dbReference type="AlphaFoldDB" id="A0A7J6JPK5"/>
<evidence type="ECO:0000313" key="1">
    <source>
        <dbReference type="EMBL" id="KAF4492320.1"/>
    </source>
</evidence>
<dbReference type="GeneID" id="43610208"/>
<sequence>MKEFAFLDVPHAGIEVALFKLSVLFLHQPASFAFLAVRIYDIPVKTSNISPRSETGWESCNQMTLMARPDIIGGEYQIKSHQLSDDFLDVYIVTDANGAQYEAQVFFPISEIPREREGLCQARRRRMKRIYRSSNFETEFEHNGRTVLVSRVQRNNKEWMDLQSQVGGQPRYENMPLATDYPPLENAEPRSDNFQSSSPYTLGQTVPSYAKMATKMDFVGPEVAPAGRRRVCLGLGGPRTH</sequence>
<keyword evidence="2" id="KW-1185">Reference proteome</keyword>
<dbReference type="Proteomes" id="UP000011096">
    <property type="component" value="Unassembled WGS sequence"/>
</dbReference>
<name>A0A7J6JPK5_COLFN</name>
<reference evidence="1 2" key="1">
    <citation type="submission" date="2012-08" db="EMBL/GenBank/DDBJ databases">
        <authorList>
            <person name="Gan P.H.P."/>
            <person name="Ikeda K."/>
            <person name="Irieda H."/>
            <person name="Narusaka M."/>
            <person name="O'Connell R.J."/>
            <person name="Narusaka Y."/>
            <person name="Takano Y."/>
            <person name="Kubo Y."/>
            <person name="Shirasu K."/>
        </authorList>
    </citation>
    <scope>NUCLEOTIDE SEQUENCE [LARGE SCALE GENOMIC DNA]</scope>
    <source>
        <strain evidence="1 2">Nara gc5</strain>
    </source>
</reference>
<proteinExistence type="predicted"/>
<gene>
    <name evidence="1" type="ORF">CGGC5_v001613</name>
</gene>
<accession>A0A7J6JPK5</accession>
<dbReference type="OrthoDB" id="4776374at2759"/>